<dbReference type="EMBL" id="QXFY01001279">
    <property type="protein sequence ID" value="KAE9322445.1"/>
    <property type="molecule type" value="Genomic_DNA"/>
</dbReference>
<sequence>MSNFSRKNALQIPPAPETFSTIIGAVEVMCAITQQLYKPVVHDTLVAAANFLGELRVSDLPVSSESLAEIAAWIDDQLELFRVFVTEEKLHGIQQIKEPFSVSHESFIRVHQRILRQDVIAAVKLASTSSNGRNHQTRGERNPNSEKRVTIPIEVRQVLPKQGNRPICLRYLSAQGCRGKNGNCVIKNLCHFKPATLPEIARDFIVKNYGGLASDME</sequence>
<gene>
    <name evidence="1" type="ORF">PF008_g17594</name>
</gene>
<comment type="caution">
    <text evidence="1">The sequence shown here is derived from an EMBL/GenBank/DDBJ whole genome shotgun (WGS) entry which is preliminary data.</text>
</comment>
<accession>A0A6G0R884</accession>
<proteinExistence type="predicted"/>
<evidence type="ECO:0000313" key="1">
    <source>
        <dbReference type="EMBL" id="KAE9322445.1"/>
    </source>
</evidence>
<dbReference type="Proteomes" id="UP000486351">
    <property type="component" value="Unassembled WGS sequence"/>
</dbReference>
<name>A0A6G0R884_9STRA</name>
<dbReference type="AlphaFoldDB" id="A0A6G0R884"/>
<evidence type="ECO:0000313" key="2">
    <source>
        <dbReference type="Proteomes" id="UP000486351"/>
    </source>
</evidence>
<reference evidence="1 2" key="1">
    <citation type="submission" date="2018-09" db="EMBL/GenBank/DDBJ databases">
        <title>Genomic investigation of the strawberry pathogen Phytophthora fragariae indicates pathogenicity is determined by transcriptional variation in three key races.</title>
        <authorList>
            <person name="Adams T.M."/>
            <person name="Armitage A.D."/>
            <person name="Sobczyk M.K."/>
            <person name="Bates H.J."/>
            <person name="Dunwell J.M."/>
            <person name="Nellist C.F."/>
            <person name="Harrison R.J."/>
        </authorList>
    </citation>
    <scope>NUCLEOTIDE SEQUENCE [LARGE SCALE GENOMIC DNA]</scope>
    <source>
        <strain evidence="1 2">NOV-77</strain>
    </source>
</reference>
<protein>
    <submittedName>
        <fullName evidence="1">Uncharacterized protein</fullName>
    </submittedName>
</protein>
<organism evidence="1 2">
    <name type="scientific">Phytophthora fragariae</name>
    <dbReference type="NCBI Taxonomy" id="53985"/>
    <lineage>
        <taxon>Eukaryota</taxon>
        <taxon>Sar</taxon>
        <taxon>Stramenopiles</taxon>
        <taxon>Oomycota</taxon>
        <taxon>Peronosporomycetes</taxon>
        <taxon>Peronosporales</taxon>
        <taxon>Peronosporaceae</taxon>
        <taxon>Phytophthora</taxon>
    </lineage>
</organism>